<dbReference type="AlphaFoldDB" id="A0AAQ3QV13"/>
<dbReference type="PANTHER" id="PTHR30417">
    <property type="entry name" value="N-ACETYLMURAMOYL-L-ALANINE AMIDASE AMID"/>
    <property type="match status" value="1"/>
</dbReference>
<dbReference type="CDD" id="cd06583">
    <property type="entry name" value="PGRP"/>
    <property type="match status" value="1"/>
</dbReference>
<dbReference type="InterPro" id="IPR051206">
    <property type="entry name" value="NAMLAA_amidase_2"/>
</dbReference>
<evidence type="ECO:0000259" key="6">
    <source>
        <dbReference type="SMART" id="SM00644"/>
    </source>
</evidence>
<dbReference type="Pfam" id="PF01510">
    <property type="entry name" value="Amidase_2"/>
    <property type="match status" value="1"/>
</dbReference>
<keyword evidence="4" id="KW-0961">Cell wall biogenesis/degradation</keyword>
<dbReference type="GO" id="GO:0009253">
    <property type="term" value="P:peptidoglycan catabolic process"/>
    <property type="evidence" value="ECO:0007669"/>
    <property type="project" value="InterPro"/>
</dbReference>
<dbReference type="EC" id="3.5.1.28" evidence="2"/>
<gene>
    <name evidence="7" type="ORF">RZN69_07790</name>
</gene>
<dbReference type="GO" id="GO:0071555">
    <property type="term" value="P:cell wall organization"/>
    <property type="evidence" value="ECO:0007669"/>
    <property type="project" value="UniProtKB-KW"/>
</dbReference>
<keyword evidence="3 7" id="KW-0378">Hydrolase</keyword>
<dbReference type="Gene3D" id="3.40.80.10">
    <property type="entry name" value="Peptidoglycan recognition protein-like"/>
    <property type="match status" value="1"/>
</dbReference>
<evidence type="ECO:0000313" key="7">
    <source>
        <dbReference type="EMBL" id="WOO42991.1"/>
    </source>
</evidence>
<feature type="domain" description="N-acetylmuramoyl-L-alanine amidase" evidence="6">
    <location>
        <begin position="24"/>
        <end position="199"/>
    </location>
</feature>
<reference evidence="7 8" key="1">
    <citation type="submission" date="2023-10" db="EMBL/GenBank/DDBJ databases">
        <title>Rubellicoccus peritrichatus gen. nov., sp. nov., isolated from an algae of coral reef tank.</title>
        <authorList>
            <person name="Luo J."/>
        </authorList>
    </citation>
    <scope>NUCLEOTIDE SEQUENCE [LARGE SCALE GENOMIC DNA]</scope>
    <source>
        <strain evidence="7 8">CR14</strain>
    </source>
</reference>
<sequence length="215" mass="24470">MVCRAEPLEIIQSPMPEPTPEINWYRVPEEPRVIDTVVIHYTSALGWFNEDFQEQFGEQVAPVAEKVGLTPENLNEHKFDFQLNKAIFVAYGVSAHYIIDRDGTIYQLVPDEWVAWHAGVSKMPSPDDREMVNTFSIGIELLATHPDDDPSVKADPENAFTEAQYASLEQLMEKLTTEYPITAVVGHDEIAPDRKKDPGPLFDWSRVRHDDLTPH</sequence>
<evidence type="ECO:0000256" key="1">
    <source>
        <dbReference type="ARBA" id="ARBA00001561"/>
    </source>
</evidence>
<proteinExistence type="predicted"/>
<feature type="region of interest" description="Disordered" evidence="5">
    <location>
        <begin position="188"/>
        <end position="215"/>
    </location>
</feature>
<dbReference type="SMART" id="SM00644">
    <property type="entry name" value="Ami_2"/>
    <property type="match status" value="1"/>
</dbReference>
<dbReference type="GO" id="GO:0009254">
    <property type="term" value="P:peptidoglycan turnover"/>
    <property type="evidence" value="ECO:0007669"/>
    <property type="project" value="TreeGrafter"/>
</dbReference>
<evidence type="ECO:0000313" key="8">
    <source>
        <dbReference type="Proteomes" id="UP001304300"/>
    </source>
</evidence>
<dbReference type="Proteomes" id="UP001304300">
    <property type="component" value="Chromosome"/>
</dbReference>
<organism evidence="7 8">
    <name type="scientific">Rubellicoccus peritrichatus</name>
    <dbReference type="NCBI Taxonomy" id="3080537"/>
    <lineage>
        <taxon>Bacteria</taxon>
        <taxon>Pseudomonadati</taxon>
        <taxon>Verrucomicrobiota</taxon>
        <taxon>Opitutia</taxon>
        <taxon>Puniceicoccales</taxon>
        <taxon>Cerasicoccaceae</taxon>
        <taxon>Rubellicoccus</taxon>
    </lineage>
</organism>
<feature type="compositionally biased region" description="Basic and acidic residues" evidence="5">
    <location>
        <begin position="205"/>
        <end position="215"/>
    </location>
</feature>
<comment type="catalytic activity">
    <reaction evidence="1">
        <text>Hydrolyzes the link between N-acetylmuramoyl residues and L-amino acid residues in certain cell-wall glycopeptides.</text>
        <dbReference type="EC" id="3.5.1.28"/>
    </reaction>
</comment>
<evidence type="ECO:0000256" key="5">
    <source>
        <dbReference type="SAM" id="MobiDB-lite"/>
    </source>
</evidence>
<evidence type="ECO:0000256" key="4">
    <source>
        <dbReference type="ARBA" id="ARBA00023316"/>
    </source>
</evidence>
<dbReference type="InterPro" id="IPR036505">
    <property type="entry name" value="Amidase/PGRP_sf"/>
</dbReference>
<dbReference type="EMBL" id="CP136920">
    <property type="protein sequence ID" value="WOO42991.1"/>
    <property type="molecule type" value="Genomic_DNA"/>
</dbReference>
<dbReference type="RefSeq" id="WP_317835525.1">
    <property type="nucleotide sequence ID" value="NZ_CP136920.1"/>
</dbReference>
<protein>
    <recommendedName>
        <fullName evidence="2">N-acetylmuramoyl-L-alanine amidase</fullName>
        <ecNumber evidence="2">3.5.1.28</ecNumber>
    </recommendedName>
</protein>
<name>A0AAQ3QV13_9BACT</name>
<dbReference type="KEGG" id="puo:RZN69_07790"/>
<evidence type="ECO:0000256" key="2">
    <source>
        <dbReference type="ARBA" id="ARBA00011901"/>
    </source>
</evidence>
<evidence type="ECO:0000256" key="3">
    <source>
        <dbReference type="ARBA" id="ARBA00022801"/>
    </source>
</evidence>
<dbReference type="InterPro" id="IPR002502">
    <property type="entry name" value="Amidase_domain"/>
</dbReference>
<feature type="compositionally biased region" description="Basic and acidic residues" evidence="5">
    <location>
        <begin position="188"/>
        <end position="198"/>
    </location>
</feature>
<keyword evidence="8" id="KW-1185">Reference proteome</keyword>
<dbReference type="PANTHER" id="PTHR30417:SF1">
    <property type="entry name" value="N-ACETYLMURAMOYL-L-ALANINE AMIDASE AMID"/>
    <property type="match status" value="1"/>
</dbReference>
<accession>A0AAQ3QV13</accession>
<dbReference type="SUPFAM" id="SSF55846">
    <property type="entry name" value="N-acetylmuramoyl-L-alanine amidase-like"/>
    <property type="match status" value="1"/>
</dbReference>
<dbReference type="GO" id="GO:0008745">
    <property type="term" value="F:N-acetylmuramoyl-L-alanine amidase activity"/>
    <property type="evidence" value="ECO:0007669"/>
    <property type="project" value="UniProtKB-EC"/>
</dbReference>